<dbReference type="GO" id="GO:0003677">
    <property type="term" value="F:DNA binding"/>
    <property type="evidence" value="ECO:0007669"/>
    <property type="project" value="UniProtKB-UniRule"/>
</dbReference>
<name>A0A401ZLH0_9CHLR</name>
<dbReference type="GO" id="GO:0006355">
    <property type="term" value="P:regulation of DNA-templated transcription"/>
    <property type="evidence" value="ECO:0007669"/>
    <property type="project" value="UniProtKB-ARBA"/>
</dbReference>
<dbReference type="PRINTS" id="PR00455">
    <property type="entry name" value="HTHTETR"/>
</dbReference>
<dbReference type="PROSITE" id="PS01081">
    <property type="entry name" value="HTH_TETR_1"/>
    <property type="match status" value="1"/>
</dbReference>
<sequence length="190" mass="21546">MARPKSPEKREAILAAAVQVIAEQGLSVSTSKIARVAGVSEGSLFTYFETKETLLNELYVELKAEVRANMLDTYPAHANLEVRARYIWDMYVRFGLAHPDKYKVITQLSVSDSIWEQTKRLSMEGYEALHAMVQELFTYGALKDQPYEFGTALLLSLMNMTIEFIAHHPTEVERFWDAGFTAFWNAVTGP</sequence>
<evidence type="ECO:0000256" key="2">
    <source>
        <dbReference type="PROSITE-ProRule" id="PRU00335"/>
    </source>
</evidence>
<dbReference type="PANTHER" id="PTHR30055">
    <property type="entry name" value="HTH-TYPE TRANSCRIPTIONAL REGULATOR RUTR"/>
    <property type="match status" value="1"/>
</dbReference>
<dbReference type="SUPFAM" id="SSF48498">
    <property type="entry name" value="Tetracyclin repressor-like, C-terminal domain"/>
    <property type="match status" value="1"/>
</dbReference>
<evidence type="ECO:0000313" key="4">
    <source>
        <dbReference type="EMBL" id="GCE07668.1"/>
    </source>
</evidence>
<comment type="caution">
    <text evidence="4">The sequence shown here is derived from an EMBL/GenBank/DDBJ whole genome shotgun (WGS) entry which is preliminary data.</text>
</comment>
<dbReference type="SUPFAM" id="SSF46689">
    <property type="entry name" value="Homeodomain-like"/>
    <property type="match status" value="1"/>
</dbReference>
<dbReference type="InterPro" id="IPR001647">
    <property type="entry name" value="HTH_TetR"/>
</dbReference>
<keyword evidence="1 2" id="KW-0238">DNA-binding</keyword>
<dbReference type="RefSeq" id="WP_126599116.1">
    <property type="nucleotide sequence ID" value="NZ_BIFQ01000001.1"/>
</dbReference>
<feature type="domain" description="HTH tetR-type" evidence="3">
    <location>
        <begin position="7"/>
        <end position="66"/>
    </location>
</feature>
<dbReference type="InterPro" id="IPR009057">
    <property type="entry name" value="Homeodomain-like_sf"/>
</dbReference>
<dbReference type="Pfam" id="PF00440">
    <property type="entry name" value="TetR_N"/>
    <property type="match status" value="1"/>
</dbReference>
<evidence type="ECO:0000313" key="5">
    <source>
        <dbReference type="Proteomes" id="UP000287224"/>
    </source>
</evidence>
<dbReference type="InterPro" id="IPR050109">
    <property type="entry name" value="HTH-type_TetR-like_transc_reg"/>
</dbReference>
<dbReference type="OrthoDB" id="268339at2"/>
<proteinExistence type="predicted"/>
<dbReference type="AlphaFoldDB" id="A0A401ZLH0"/>
<evidence type="ECO:0000256" key="1">
    <source>
        <dbReference type="ARBA" id="ARBA00023125"/>
    </source>
</evidence>
<dbReference type="Gene3D" id="1.10.357.10">
    <property type="entry name" value="Tetracycline Repressor, domain 2"/>
    <property type="match status" value="1"/>
</dbReference>
<accession>A0A401ZLH0</accession>
<reference evidence="5" key="1">
    <citation type="submission" date="2018-12" db="EMBL/GenBank/DDBJ databases">
        <title>Tengunoibacter tsumagoiensis gen. nov., sp. nov., Dictyobacter kobayashii sp. nov., D. alpinus sp. nov., and D. joshuensis sp. nov. and description of Dictyobacteraceae fam. nov. within the order Ktedonobacterales isolated from Tengu-no-mugimeshi.</title>
        <authorList>
            <person name="Wang C.M."/>
            <person name="Zheng Y."/>
            <person name="Sakai Y."/>
            <person name="Toyoda A."/>
            <person name="Minakuchi Y."/>
            <person name="Abe K."/>
            <person name="Yokota A."/>
            <person name="Yabe S."/>
        </authorList>
    </citation>
    <scope>NUCLEOTIDE SEQUENCE [LARGE SCALE GENOMIC DNA]</scope>
    <source>
        <strain evidence="5">S-27</strain>
    </source>
</reference>
<dbReference type="PANTHER" id="PTHR30055:SF222">
    <property type="entry name" value="REGULATORY PROTEIN"/>
    <property type="match status" value="1"/>
</dbReference>
<keyword evidence="5" id="KW-1185">Reference proteome</keyword>
<gene>
    <name evidence="4" type="primary">yhgD</name>
    <name evidence="4" type="ORF">KDAU_49970</name>
</gene>
<organism evidence="4 5">
    <name type="scientific">Dictyobacter aurantiacus</name>
    <dbReference type="NCBI Taxonomy" id="1936993"/>
    <lineage>
        <taxon>Bacteria</taxon>
        <taxon>Bacillati</taxon>
        <taxon>Chloroflexota</taxon>
        <taxon>Ktedonobacteria</taxon>
        <taxon>Ktedonobacterales</taxon>
        <taxon>Dictyobacteraceae</taxon>
        <taxon>Dictyobacter</taxon>
    </lineage>
</organism>
<evidence type="ECO:0000259" key="3">
    <source>
        <dbReference type="PROSITE" id="PS50977"/>
    </source>
</evidence>
<protein>
    <submittedName>
        <fullName evidence="4">TetR family transcriptional regulator</fullName>
    </submittedName>
</protein>
<dbReference type="InterPro" id="IPR036271">
    <property type="entry name" value="Tet_transcr_reg_TetR-rel_C_sf"/>
</dbReference>
<dbReference type="EMBL" id="BIFQ01000001">
    <property type="protein sequence ID" value="GCE07668.1"/>
    <property type="molecule type" value="Genomic_DNA"/>
</dbReference>
<dbReference type="InterPro" id="IPR023772">
    <property type="entry name" value="DNA-bd_HTH_TetR-type_CS"/>
</dbReference>
<dbReference type="PROSITE" id="PS50977">
    <property type="entry name" value="HTH_TETR_2"/>
    <property type="match status" value="1"/>
</dbReference>
<dbReference type="Proteomes" id="UP000287224">
    <property type="component" value="Unassembled WGS sequence"/>
</dbReference>
<feature type="DNA-binding region" description="H-T-H motif" evidence="2">
    <location>
        <begin position="29"/>
        <end position="48"/>
    </location>
</feature>